<name>A0A852U157_9ACTN</name>
<dbReference type="Pfam" id="PF09957">
    <property type="entry name" value="VapB_antitoxin"/>
    <property type="match status" value="1"/>
</dbReference>
<evidence type="ECO:0000313" key="2">
    <source>
        <dbReference type="Proteomes" id="UP000589036"/>
    </source>
</evidence>
<dbReference type="Proteomes" id="UP000589036">
    <property type="component" value="Unassembled WGS sequence"/>
</dbReference>
<evidence type="ECO:0000313" key="1">
    <source>
        <dbReference type="EMBL" id="NYE49949.1"/>
    </source>
</evidence>
<proteinExistence type="predicted"/>
<keyword evidence="2" id="KW-1185">Reference proteome</keyword>
<dbReference type="RefSeq" id="WP_179645519.1">
    <property type="nucleotide sequence ID" value="NZ_BAAAYY010000027.1"/>
</dbReference>
<dbReference type="AlphaFoldDB" id="A0A852U157"/>
<gene>
    <name evidence="1" type="ORF">HDA32_005069</name>
</gene>
<dbReference type="InterPro" id="IPR019239">
    <property type="entry name" value="VapB_antitoxin"/>
</dbReference>
<organism evidence="1 2">
    <name type="scientific">Spinactinospora alkalitolerans</name>
    <dbReference type="NCBI Taxonomy" id="687207"/>
    <lineage>
        <taxon>Bacteria</taxon>
        <taxon>Bacillati</taxon>
        <taxon>Actinomycetota</taxon>
        <taxon>Actinomycetes</taxon>
        <taxon>Streptosporangiales</taxon>
        <taxon>Nocardiopsidaceae</taxon>
        <taxon>Spinactinospora</taxon>
    </lineage>
</organism>
<dbReference type="EMBL" id="JACCCC010000001">
    <property type="protein sequence ID" value="NYE49949.1"/>
    <property type="molecule type" value="Genomic_DNA"/>
</dbReference>
<comment type="caution">
    <text evidence="1">The sequence shown here is derived from an EMBL/GenBank/DDBJ whole genome shotgun (WGS) entry which is preliminary data.</text>
</comment>
<reference evidence="1 2" key="1">
    <citation type="submission" date="2020-07" db="EMBL/GenBank/DDBJ databases">
        <title>Sequencing the genomes of 1000 actinobacteria strains.</title>
        <authorList>
            <person name="Klenk H.-P."/>
        </authorList>
    </citation>
    <scope>NUCLEOTIDE SEQUENCE [LARGE SCALE GENOMIC DNA]</scope>
    <source>
        <strain evidence="1 2">CXB654</strain>
    </source>
</reference>
<accession>A0A852U157</accession>
<protein>
    <submittedName>
        <fullName evidence="1">Arc/MetJ family transcription regulator</fullName>
    </submittedName>
</protein>
<sequence length="70" mass="8230">MGRTNIDIDDELIAVVMEKYHLKTKREAVDFSLRRLAGSGLRYQLMEELEGSGWEGDLDQMRRSKIQDWE</sequence>